<dbReference type="PANTHER" id="PTHR43591:SF50">
    <property type="entry name" value="METHYLTRANSFERASE DOMAIN-CONTAINING PROTEIN-RELATED"/>
    <property type="match status" value="1"/>
</dbReference>
<dbReference type="InterPro" id="IPR029063">
    <property type="entry name" value="SAM-dependent_MTases_sf"/>
</dbReference>
<reference evidence="2 3" key="1">
    <citation type="journal article" date="2018" name="Mol. Biol. Evol.">
        <title>Broad Genomic Sampling Reveals a Smut Pathogenic Ancestry of the Fungal Clade Ustilaginomycotina.</title>
        <authorList>
            <person name="Kijpornyongpan T."/>
            <person name="Mondo S.J."/>
            <person name="Barry K."/>
            <person name="Sandor L."/>
            <person name="Lee J."/>
            <person name="Lipzen A."/>
            <person name="Pangilinan J."/>
            <person name="LaButti K."/>
            <person name="Hainaut M."/>
            <person name="Henrissat B."/>
            <person name="Grigoriev I.V."/>
            <person name="Spatafora J.W."/>
            <person name="Aime M.C."/>
        </authorList>
    </citation>
    <scope>NUCLEOTIDE SEQUENCE [LARGE SCALE GENOMIC DNA]</scope>
    <source>
        <strain evidence="2 3">MCA 4658</strain>
    </source>
</reference>
<dbReference type="RefSeq" id="XP_025367458.1">
    <property type="nucleotide sequence ID" value="XM_025511150.1"/>
</dbReference>
<dbReference type="STRING" id="1522189.A0A316VTD2"/>
<dbReference type="Gene3D" id="3.40.50.150">
    <property type="entry name" value="Vaccinia Virus protein VP39"/>
    <property type="match status" value="1"/>
</dbReference>
<protein>
    <recommendedName>
        <fullName evidence="1">Methyltransferase domain-containing protein</fullName>
    </recommendedName>
</protein>
<dbReference type="Pfam" id="PF13649">
    <property type="entry name" value="Methyltransf_25"/>
    <property type="match status" value="1"/>
</dbReference>
<dbReference type="InParanoid" id="A0A316VTD2"/>
<keyword evidence="3" id="KW-1185">Reference proteome</keyword>
<evidence type="ECO:0000259" key="1">
    <source>
        <dbReference type="Pfam" id="PF13649"/>
    </source>
</evidence>
<gene>
    <name evidence="2" type="ORF">IE81DRAFT_233711</name>
</gene>
<evidence type="ECO:0000313" key="3">
    <source>
        <dbReference type="Proteomes" id="UP000245783"/>
    </source>
</evidence>
<evidence type="ECO:0000313" key="2">
    <source>
        <dbReference type="EMBL" id="PWN40298.1"/>
    </source>
</evidence>
<name>A0A316VTD2_9BASI</name>
<dbReference type="OrthoDB" id="184880at2759"/>
<dbReference type="SUPFAM" id="SSF53335">
    <property type="entry name" value="S-adenosyl-L-methionine-dependent methyltransferases"/>
    <property type="match status" value="1"/>
</dbReference>
<proteinExistence type="predicted"/>
<dbReference type="Proteomes" id="UP000245783">
    <property type="component" value="Unassembled WGS sequence"/>
</dbReference>
<feature type="domain" description="Methyltransferase" evidence="1">
    <location>
        <begin position="58"/>
        <end position="160"/>
    </location>
</feature>
<dbReference type="InterPro" id="IPR041698">
    <property type="entry name" value="Methyltransf_25"/>
</dbReference>
<dbReference type="PANTHER" id="PTHR43591">
    <property type="entry name" value="METHYLTRANSFERASE"/>
    <property type="match status" value="1"/>
</dbReference>
<accession>A0A316VTD2</accession>
<sequence length="305" mass="34444">MSTSSTNQNDDKHLEYLLAGAPTEAERLNLQQKIFTALFPGREYIHTAPFDLSRVHRVLDVATGTGIWLERLWKEGQDGQKLRADVELQGCDIDLSKVTTHQTSKDLQITYIQHNVLQEFPAHMHNQYDLVQMRFVLLAMNTVQYAQAIRNLRRLLREGGTLQLVELDPLPNPPTNSVERTMKEICEGLWSRTDKDPTGICLNMLDHVTSNGFLEEKVNTFTHPWPFASPSGFEASLHRDVLLKSSQNYLMVVQALKQAVLHYAQTDPIAGMSTAQAWDSFFEQATKHFASSGYAGSLYIAIAVK</sequence>
<dbReference type="EMBL" id="KZ819422">
    <property type="protein sequence ID" value="PWN40298.1"/>
    <property type="molecule type" value="Genomic_DNA"/>
</dbReference>
<organism evidence="2 3">
    <name type="scientific">Ceraceosorus guamensis</name>
    <dbReference type="NCBI Taxonomy" id="1522189"/>
    <lineage>
        <taxon>Eukaryota</taxon>
        <taxon>Fungi</taxon>
        <taxon>Dikarya</taxon>
        <taxon>Basidiomycota</taxon>
        <taxon>Ustilaginomycotina</taxon>
        <taxon>Exobasidiomycetes</taxon>
        <taxon>Ceraceosorales</taxon>
        <taxon>Ceraceosoraceae</taxon>
        <taxon>Ceraceosorus</taxon>
    </lineage>
</organism>
<dbReference type="GeneID" id="37033020"/>
<dbReference type="CDD" id="cd02440">
    <property type="entry name" value="AdoMet_MTases"/>
    <property type="match status" value="1"/>
</dbReference>
<dbReference type="AlphaFoldDB" id="A0A316VTD2"/>